<dbReference type="InterPro" id="IPR002575">
    <property type="entry name" value="Aminoglycoside_PTrfase"/>
</dbReference>
<dbReference type="PANTHER" id="PTHR39179">
    <property type="entry name" value="SPORE COAT PROTEIN I"/>
    <property type="match status" value="1"/>
</dbReference>
<dbReference type="RefSeq" id="WP_132770450.1">
    <property type="nucleotide sequence ID" value="NZ_SMAB01000025.1"/>
</dbReference>
<dbReference type="GO" id="GO:0042601">
    <property type="term" value="C:endospore-forming forespore"/>
    <property type="evidence" value="ECO:0007669"/>
    <property type="project" value="TreeGrafter"/>
</dbReference>
<organism evidence="2 3">
    <name type="scientific">Tepidibacillus fermentans</name>
    <dbReference type="NCBI Taxonomy" id="1281767"/>
    <lineage>
        <taxon>Bacteria</taxon>
        <taxon>Bacillati</taxon>
        <taxon>Bacillota</taxon>
        <taxon>Bacilli</taxon>
        <taxon>Bacillales</taxon>
        <taxon>Bacillaceae</taxon>
        <taxon>Tepidibacillus</taxon>
    </lineage>
</organism>
<dbReference type="AlphaFoldDB" id="A0A4R3K7J0"/>
<reference evidence="2 3" key="1">
    <citation type="submission" date="2019-03" db="EMBL/GenBank/DDBJ databases">
        <title>Genomic Encyclopedia of Type Strains, Phase IV (KMG-IV): sequencing the most valuable type-strain genomes for metagenomic binning, comparative biology and taxonomic classification.</title>
        <authorList>
            <person name="Goeker M."/>
        </authorList>
    </citation>
    <scope>NUCLEOTIDE SEQUENCE [LARGE SCALE GENOMIC DNA]</scope>
    <source>
        <strain evidence="2 3">DSM 23802</strain>
    </source>
</reference>
<evidence type="ECO:0000313" key="3">
    <source>
        <dbReference type="Proteomes" id="UP000295788"/>
    </source>
</evidence>
<proteinExistence type="predicted"/>
<dbReference type="InterPro" id="IPR047175">
    <property type="entry name" value="CotS-like"/>
</dbReference>
<keyword evidence="2" id="KW-0167">Capsid protein</keyword>
<dbReference type="OrthoDB" id="2373610at2"/>
<evidence type="ECO:0000259" key="1">
    <source>
        <dbReference type="Pfam" id="PF01636"/>
    </source>
</evidence>
<name>A0A4R3K7J0_9BACI</name>
<dbReference type="Gene3D" id="3.90.1200.10">
    <property type="match status" value="1"/>
</dbReference>
<dbReference type="InterPro" id="IPR011009">
    <property type="entry name" value="Kinase-like_dom_sf"/>
</dbReference>
<evidence type="ECO:0000313" key="2">
    <source>
        <dbReference type="EMBL" id="TCS78768.1"/>
    </source>
</evidence>
<keyword evidence="3" id="KW-1185">Reference proteome</keyword>
<dbReference type="EMBL" id="SMAB01000025">
    <property type="protein sequence ID" value="TCS78768.1"/>
    <property type="molecule type" value="Genomic_DNA"/>
</dbReference>
<protein>
    <submittedName>
        <fullName evidence="2">CotS family spore coat protein</fullName>
    </submittedName>
</protein>
<comment type="caution">
    <text evidence="2">The sequence shown here is derived from an EMBL/GenBank/DDBJ whole genome shotgun (WGS) entry which is preliminary data.</text>
</comment>
<gene>
    <name evidence="2" type="ORF">EDD72_12512</name>
</gene>
<sequence length="326" mass="39896">MEERISESLAREYGIEIERIERFRHLWKVYAKKGVYVVKAFPNAVSLVYWQTYLFNELRKKGFSQFSQILRGQHGYPWFGVKSYPLVVMPYLEGETARYSKLDHLEKVVRVLANFHHHAAWIGTEVKPKYRELRTYRLFRRLQEFEQLYQNLMVKKERDALDDEILIIGQEMIDFGKETFQYIDQYKINRINQDAIDYRFVAHRDVANHNFLLGEKVWMIDFDLSGYEAQVMDLWQLINRVMVDWNWDLDIFLKVEEDYSYYRKLTDDERMILRQLSLYPNEFFRESLGAYYRPNKYKKDHVLPYIQRFRLKFDCYYSFREKILRA</sequence>
<accession>A0A4R3K7J0</accession>
<dbReference type="Gene3D" id="3.30.200.20">
    <property type="entry name" value="Phosphorylase Kinase, domain 1"/>
    <property type="match status" value="1"/>
</dbReference>
<dbReference type="Pfam" id="PF01636">
    <property type="entry name" value="APH"/>
    <property type="match status" value="1"/>
</dbReference>
<feature type="domain" description="Aminoglycoside phosphotransferase" evidence="1">
    <location>
        <begin position="31"/>
        <end position="245"/>
    </location>
</feature>
<dbReference type="SUPFAM" id="SSF56112">
    <property type="entry name" value="Protein kinase-like (PK-like)"/>
    <property type="match status" value="1"/>
</dbReference>
<dbReference type="Proteomes" id="UP000295788">
    <property type="component" value="Unassembled WGS sequence"/>
</dbReference>
<keyword evidence="2" id="KW-0946">Virion</keyword>
<dbReference type="PANTHER" id="PTHR39179:SF3">
    <property type="entry name" value="COTS-RELATED PROTEIN"/>
    <property type="match status" value="1"/>
</dbReference>